<dbReference type="Pfam" id="PF00156">
    <property type="entry name" value="Pribosyltran"/>
    <property type="match status" value="1"/>
</dbReference>
<dbReference type="GO" id="GO:0046100">
    <property type="term" value="P:hypoxanthine metabolic process"/>
    <property type="evidence" value="ECO:0007669"/>
    <property type="project" value="TreeGrafter"/>
</dbReference>
<dbReference type="Gene3D" id="3.40.50.2020">
    <property type="match status" value="1"/>
</dbReference>
<dbReference type="GO" id="GO:0032264">
    <property type="term" value="P:IMP salvage"/>
    <property type="evidence" value="ECO:0007669"/>
    <property type="project" value="TreeGrafter"/>
</dbReference>
<sequence length="176" mass="19940">MIQLHDLEFVPYISEETITTAIEELSVQINRDYEEKTPIFLGILNGAFLVASEIIKRFPGACEVSFVKLGSYEGTTTTGKVQTLLGLTQELEGREVIVIEDIIDTGNTLVEIDRILREKKVSGYRIATLFYKPEAYKKELSIDYIGIEIPNYFIVGYGLDYDGLGRNLTQVYKLKK</sequence>
<comment type="catalytic activity">
    <reaction evidence="2">
        <text>IMP + diphosphate = hypoxanthine + 5-phospho-alpha-D-ribose 1-diphosphate</text>
        <dbReference type="Rhea" id="RHEA:17973"/>
        <dbReference type="ChEBI" id="CHEBI:17368"/>
        <dbReference type="ChEBI" id="CHEBI:33019"/>
        <dbReference type="ChEBI" id="CHEBI:58017"/>
        <dbReference type="ChEBI" id="CHEBI:58053"/>
        <dbReference type="EC" id="2.4.2.8"/>
    </reaction>
    <physiologicalReaction direction="right-to-left" evidence="2">
        <dbReference type="Rhea" id="RHEA:17975"/>
    </physiologicalReaction>
</comment>
<gene>
    <name evidence="4" type="ORF">FHG64_07235</name>
</gene>
<dbReference type="GO" id="GO:0006178">
    <property type="term" value="P:guanine salvage"/>
    <property type="evidence" value="ECO:0007669"/>
    <property type="project" value="TreeGrafter"/>
</dbReference>
<keyword evidence="5" id="KW-1185">Reference proteome</keyword>
<keyword evidence="4" id="KW-0808">Transferase</keyword>
<dbReference type="OrthoDB" id="9802824at2"/>
<evidence type="ECO:0000256" key="1">
    <source>
        <dbReference type="ARBA" id="ARBA00048811"/>
    </source>
</evidence>
<dbReference type="RefSeq" id="WP_139065783.1">
    <property type="nucleotide sequence ID" value="NZ_CP040812.1"/>
</dbReference>
<dbReference type="GO" id="GO:0032263">
    <property type="term" value="P:GMP salvage"/>
    <property type="evidence" value="ECO:0007669"/>
    <property type="project" value="TreeGrafter"/>
</dbReference>
<name>A0A5B7X3P4_9FLAO</name>
<dbReference type="PANTHER" id="PTHR43340">
    <property type="entry name" value="HYPOXANTHINE-GUANINE PHOSPHORIBOSYLTRANSFERASE"/>
    <property type="match status" value="1"/>
</dbReference>
<dbReference type="KEGG" id="afla:FHG64_07235"/>
<dbReference type="InterPro" id="IPR050408">
    <property type="entry name" value="HGPRT"/>
</dbReference>
<dbReference type="Proteomes" id="UP000309016">
    <property type="component" value="Chromosome"/>
</dbReference>
<dbReference type="GO" id="GO:0005829">
    <property type="term" value="C:cytosol"/>
    <property type="evidence" value="ECO:0007669"/>
    <property type="project" value="TreeGrafter"/>
</dbReference>
<dbReference type="InterPro" id="IPR029057">
    <property type="entry name" value="PRTase-like"/>
</dbReference>
<organism evidence="4 5">
    <name type="scientific">Antarcticibacterium flavum</name>
    <dbReference type="NCBI Taxonomy" id="2058175"/>
    <lineage>
        <taxon>Bacteria</taxon>
        <taxon>Pseudomonadati</taxon>
        <taxon>Bacteroidota</taxon>
        <taxon>Flavobacteriia</taxon>
        <taxon>Flavobacteriales</taxon>
        <taxon>Flavobacteriaceae</taxon>
        <taxon>Antarcticibacterium</taxon>
    </lineage>
</organism>
<dbReference type="GO" id="GO:0000287">
    <property type="term" value="F:magnesium ion binding"/>
    <property type="evidence" value="ECO:0007669"/>
    <property type="project" value="TreeGrafter"/>
</dbReference>
<feature type="domain" description="Phosphoribosyltransferase" evidence="3">
    <location>
        <begin position="18"/>
        <end position="161"/>
    </location>
</feature>
<dbReference type="InterPro" id="IPR000836">
    <property type="entry name" value="PRTase_dom"/>
</dbReference>
<proteinExistence type="predicted"/>
<dbReference type="CDD" id="cd06223">
    <property type="entry name" value="PRTases_typeI"/>
    <property type="match status" value="1"/>
</dbReference>
<evidence type="ECO:0000313" key="4">
    <source>
        <dbReference type="EMBL" id="QCY69213.1"/>
    </source>
</evidence>
<evidence type="ECO:0000259" key="3">
    <source>
        <dbReference type="Pfam" id="PF00156"/>
    </source>
</evidence>
<keyword evidence="4" id="KW-0328">Glycosyltransferase</keyword>
<dbReference type="AlphaFoldDB" id="A0A5B7X3P4"/>
<comment type="catalytic activity">
    <reaction evidence="1">
        <text>GMP + diphosphate = guanine + 5-phospho-alpha-D-ribose 1-diphosphate</text>
        <dbReference type="Rhea" id="RHEA:25424"/>
        <dbReference type="ChEBI" id="CHEBI:16235"/>
        <dbReference type="ChEBI" id="CHEBI:33019"/>
        <dbReference type="ChEBI" id="CHEBI:58017"/>
        <dbReference type="ChEBI" id="CHEBI:58115"/>
        <dbReference type="EC" id="2.4.2.8"/>
    </reaction>
    <physiologicalReaction direction="right-to-left" evidence="1">
        <dbReference type="Rhea" id="RHEA:25426"/>
    </physiologicalReaction>
</comment>
<evidence type="ECO:0000256" key="2">
    <source>
        <dbReference type="ARBA" id="ARBA00049402"/>
    </source>
</evidence>
<reference evidence="4 5" key="1">
    <citation type="submission" date="2019-06" db="EMBL/GenBank/DDBJ databases">
        <title>Complete genome sequence of Antarcticibacterium flavum KCTC 52984T from an Antarctic marine sediment.</title>
        <authorList>
            <person name="Lee Y.M."/>
            <person name="Shin S.C."/>
        </authorList>
    </citation>
    <scope>NUCLEOTIDE SEQUENCE [LARGE SCALE GENOMIC DNA]</scope>
    <source>
        <strain evidence="4 5">KCTC 52984</strain>
    </source>
</reference>
<protein>
    <submittedName>
        <fullName evidence="4">Hypoxanthine phosphoribosyltransferase</fullName>
    </submittedName>
</protein>
<dbReference type="SUPFAM" id="SSF53271">
    <property type="entry name" value="PRTase-like"/>
    <property type="match status" value="1"/>
</dbReference>
<dbReference type="EMBL" id="CP040812">
    <property type="protein sequence ID" value="QCY69213.1"/>
    <property type="molecule type" value="Genomic_DNA"/>
</dbReference>
<accession>A0A5B7X3P4</accession>
<evidence type="ECO:0000313" key="5">
    <source>
        <dbReference type="Proteomes" id="UP000309016"/>
    </source>
</evidence>
<dbReference type="PANTHER" id="PTHR43340:SF1">
    <property type="entry name" value="HYPOXANTHINE PHOSPHORIBOSYLTRANSFERASE"/>
    <property type="match status" value="1"/>
</dbReference>
<dbReference type="GO" id="GO:0004422">
    <property type="term" value="F:hypoxanthine phosphoribosyltransferase activity"/>
    <property type="evidence" value="ECO:0007669"/>
    <property type="project" value="TreeGrafter"/>
</dbReference>